<organism evidence="3 4">
    <name type="scientific">Lactobacillus johnsonii</name>
    <dbReference type="NCBI Taxonomy" id="33959"/>
    <lineage>
        <taxon>Bacteria</taxon>
        <taxon>Bacillati</taxon>
        <taxon>Bacillota</taxon>
        <taxon>Bacilli</taxon>
        <taxon>Lactobacillales</taxon>
        <taxon>Lactobacillaceae</taxon>
        <taxon>Lactobacillus</taxon>
    </lineage>
</organism>
<name>A0A9W4E8S5_LACJH</name>
<dbReference type="SUPFAM" id="SSF47413">
    <property type="entry name" value="lambda repressor-like DNA-binding domains"/>
    <property type="match status" value="1"/>
</dbReference>
<protein>
    <submittedName>
        <fullName evidence="3">XRE family transcriptional regulator</fullName>
    </submittedName>
</protein>
<evidence type="ECO:0000259" key="2">
    <source>
        <dbReference type="PROSITE" id="PS50943"/>
    </source>
</evidence>
<evidence type="ECO:0000256" key="1">
    <source>
        <dbReference type="ARBA" id="ARBA00023125"/>
    </source>
</evidence>
<reference evidence="3 4" key="1">
    <citation type="submission" date="2018-10" db="EMBL/GenBank/DDBJ databases">
        <title>Complete genome sequencing of Lactobacillus johnsonii ZLJ010.</title>
        <authorList>
            <person name="Zhang W."/>
            <person name="Ji H."/>
            <person name="Wang J."/>
            <person name="Zhang D."/>
            <person name="Liu H."/>
            <person name="Wang S."/>
            <person name="Wang Y."/>
        </authorList>
    </citation>
    <scope>NUCLEOTIDE SEQUENCE [LARGE SCALE GENOMIC DNA]</scope>
    <source>
        <strain evidence="3 4">ZLJ010</strain>
    </source>
</reference>
<dbReference type="InterPro" id="IPR010982">
    <property type="entry name" value="Lambda_DNA-bd_dom_sf"/>
</dbReference>
<dbReference type="Proteomes" id="UP000283758">
    <property type="component" value="Chromosome"/>
</dbReference>
<gene>
    <name evidence="3" type="ORF">D7321_05305</name>
</gene>
<dbReference type="SMART" id="SM00530">
    <property type="entry name" value="HTH_XRE"/>
    <property type="match status" value="1"/>
</dbReference>
<dbReference type="EMBL" id="CP032680">
    <property type="protein sequence ID" value="AZZ67542.1"/>
    <property type="molecule type" value="Genomic_DNA"/>
</dbReference>
<dbReference type="CDD" id="cd00093">
    <property type="entry name" value="HTH_XRE"/>
    <property type="match status" value="1"/>
</dbReference>
<dbReference type="RefSeq" id="WP_127835745.1">
    <property type="nucleotide sequence ID" value="NZ_CP032680.1"/>
</dbReference>
<dbReference type="Gene3D" id="1.10.260.40">
    <property type="entry name" value="lambda repressor-like DNA-binding domains"/>
    <property type="match status" value="1"/>
</dbReference>
<dbReference type="PROSITE" id="PS50943">
    <property type="entry name" value="HTH_CROC1"/>
    <property type="match status" value="1"/>
</dbReference>
<dbReference type="GO" id="GO:0003677">
    <property type="term" value="F:DNA binding"/>
    <property type="evidence" value="ECO:0007669"/>
    <property type="project" value="UniProtKB-KW"/>
</dbReference>
<accession>A0A9W4E8S5</accession>
<evidence type="ECO:0000313" key="4">
    <source>
        <dbReference type="Proteomes" id="UP000283758"/>
    </source>
</evidence>
<sequence>MKNRLKQLRMEKGLTQEELGNQLGLANNTISRYETGSNEPTKSETWQALADYFNVSVPYLQGKILFIDLSEDEQRIFTDVLDVLITTTDNKAIHVLEALLNSFKECYFEEHTRIAPEKK</sequence>
<keyword evidence="1" id="KW-0238">DNA-binding</keyword>
<dbReference type="AlphaFoldDB" id="A0A9W4E8S5"/>
<dbReference type="PANTHER" id="PTHR46558">
    <property type="entry name" value="TRACRIPTIONAL REGULATORY PROTEIN-RELATED-RELATED"/>
    <property type="match status" value="1"/>
</dbReference>
<dbReference type="PANTHER" id="PTHR46558:SF11">
    <property type="entry name" value="HTH-TYPE TRANSCRIPTIONAL REGULATOR XRE"/>
    <property type="match status" value="1"/>
</dbReference>
<feature type="domain" description="HTH cro/C1-type" evidence="2">
    <location>
        <begin position="5"/>
        <end position="60"/>
    </location>
</feature>
<evidence type="ECO:0000313" key="3">
    <source>
        <dbReference type="EMBL" id="AZZ67542.1"/>
    </source>
</evidence>
<dbReference type="InterPro" id="IPR001387">
    <property type="entry name" value="Cro/C1-type_HTH"/>
</dbReference>
<proteinExistence type="predicted"/>
<dbReference type="Pfam" id="PF01381">
    <property type="entry name" value="HTH_3"/>
    <property type="match status" value="1"/>
</dbReference>